<protein>
    <submittedName>
        <fullName evidence="4">Uncharacterized protein</fullName>
    </submittedName>
</protein>
<reference evidence="4" key="1">
    <citation type="journal article" date="2023" name="Mol. Phylogenet. Evol.">
        <title>Genome-scale phylogeny and comparative genomics of the fungal order Sordariales.</title>
        <authorList>
            <person name="Hensen N."/>
            <person name="Bonometti L."/>
            <person name="Westerberg I."/>
            <person name="Brannstrom I.O."/>
            <person name="Guillou S."/>
            <person name="Cros-Aarteil S."/>
            <person name="Calhoun S."/>
            <person name="Haridas S."/>
            <person name="Kuo A."/>
            <person name="Mondo S."/>
            <person name="Pangilinan J."/>
            <person name="Riley R."/>
            <person name="LaButti K."/>
            <person name="Andreopoulos B."/>
            <person name="Lipzen A."/>
            <person name="Chen C."/>
            <person name="Yan M."/>
            <person name="Daum C."/>
            <person name="Ng V."/>
            <person name="Clum A."/>
            <person name="Steindorff A."/>
            <person name="Ohm R.A."/>
            <person name="Martin F."/>
            <person name="Silar P."/>
            <person name="Natvig D.O."/>
            <person name="Lalanne C."/>
            <person name="Gautier V."/>
            <person name="Ament-Velasquez S.L."/>
            <person name="Kruys A."/>
            <person name="Hutchinson M.I."/>
            <person name="Powell A.J."/>
            <person name="Barry K."/>
            <person name="Miller A.N."/>
            <person name="Grigoriev I.V."/>
            <person name="Debuchy R."/>
            <person name="Gladieux P."/>
            <person name="Hiltunen Thoren M."/>
            <person name="Johannesson H."/>
        </authorList>
    </citation>
    <scope>NUCLEOTIDE SEQUENCE</scope>
    <source>
        <strain evidence="4">CBS 333.67</strain>
    </source>
</reference>
<feature type="region of interest" description="Disordered" evidence="1">
    <location>
        <begin position="34"/>
        <end position="61"/>
    </location>
</feature>
<dbReference type="EMBL" id="JAUDZG010000004">
    <property type="protein sequence ID" value="KAK3305958.1"/>
    <property type="molecule type" value="Genomic_DNA"/>
</dbReference>
<evidence type="ECO:0000313" key="4">
    <source>
        <dbReference type="EMBL" id="KAK3305958.1"/>
    </source>
</evidence>
<dbReference type="Proteomes" id="UP001273166">
    <property type="component" value="Unassembled WGS sequence"/>
</dbReference>
<proteinExistence type="predicted"/>
<evidence type="ECO:0000256" key="3">
    <source>
        <dbReference type="SAM" id="SignalP"/>
    </source>
</evidence>
<comment type="caution">
    <text evidence="4">The sequence shown here is derived from an EMBL/GenBank/DDBJ whole genome shotgun (WGS) entry which is preliminary data.</text>
</comment>
<feature type="transmembrane region" description="Helical" evidence="2">
    <location>
        <begin position="243"/>
        <end position="264"/>
    </location>
</feature>
<organism evidence="4 5">
    <name type="scientific">Chaetomium strumarium</name>
    <dbReference type="NCBI Taxonomy" id="1170767"/>
    <lineage>
        <taxon>Eukaryota</taxon>
        <taxon>Fungi</taxon>
        <taxon>Dikarya</taxon>
        <taxon>Ascomycota</taxon>
        <taxon>Pezizomycotina</taxon>
        <taxon>Sordariomycetes</taxon>
        <taxon>Sordariomycetidae</taxon>
        <taxon>Sordariales</taxon>
        <taxon>Chaetomiaceae</taxon>
        <taxon>Chaetomium</taxon>
    </lineage>
</organism>
<evidence type="ECO:0000256" key="1">
    <source>
        <dbReference type="SAM" id="MobiDB-lite"/>
    </source>
</evidence>
<feature type="chain" id="PRO_5042583611" evidence="3">
    <location>
        <begin position="21"/>
        <end position="266"/>
    </location>
</feature>
<sequence length="266" mass="27585">MPHFAVTLPLLASMLALAHAEDFQLSAIARLPETPPTATAPPAPLPPKLGYPATTAPAEQKDGQDGQVFVLTQVPAGAAATGALGQDDAVCDEVAARIKPQLTPKPAYPGPLQGLATHLGGIQYDNCKEFSFNGGNAKLDGTDNFKKFSEERYTTFIVPIWAKVHELWEACGDKAGDFDEVKNEPCYKWAFEQCQASKAGSGTQNAATEEKKQPAAAQPGDSAAKPSGSGGGLLLFGGAGKSVVPHAVAVGVAGAAGLMAFLWVMV</sequence>
<gene>
    <name evidence="4" type="ORF">B0T15DRAFT_435290</name>
</gene>
<name>A0AAJ0M1Z7_9PEZI</name>
<dbReference type="GeneID" id="87884643"/>
<keyword evidence="5" id="KW-1185">Reference proteome</keyword>
<reference evidence="4" key="2">
    <citation type="submission" date="2023-06" db="EMBL/GenBank/DDBJ databases">
        <authorList>
            <consortium name="Lawrence Berkeley National Laboratory"/>
            <person name="Mondo S.J."/>
            <person name="Hensen N."/>
            <person name="Bonometti L."/>
            <person name="Westerberg I."/>
            <person name="Brannstrom I.O."/>
            <person name="Guillou S."/>
            <person name="Cros-Aarteil S."/>
            <person name="Calhoun S."/>
            <person name="Haridas S."/>
            <person name="Kuo A."/>
            <person name="Pangilinan J."/>
            <person name="Riley R."/>
            <person name="Labutti K."/>
            <person name="Andreopoulos B."/>
            <person name="Lipzen A."/>
            <person name="Chen C."/>
            <person name="Yanf M."/>
            <person name="Daum C."/>
            <person name="Ng V."/>
            <person name="Clum A."/>
            <person name="Steindorff A."/>
            <person name="Ohm R."/>
            <person name="Martin F."/>
            <person name="Silar P."/>
            <person name="Natvig D."/>
            <person name="Lalanne C."/>
            <person name="Gautier V."/>
            <person name="Ament-Velasquez S.L."/>
            <person name="Kruys A."/>
            <person name="Hutchinson M.I."/>
            <person name="Powell A.J."/>
            <person name="Barry K."/>
            <person name="Miller A.N."/>
            <person name="Grigoriev I.V."/>
            <person name="Debuchy R."/>
            <person name="Gladieux P."/>
            <person name="Thoren M.H."/>
            <person name="Johannesson H."/>
        </authorList>
    </citation>
    <scope>NUCLEOTIDE SEQUENCE</scope>
    <source>
        <strain evidence="4">CBS 333.67</strain>
    </source>
</reference>
<evidence type="ECO:0000313" key="5">
    <source>
        <dbReference type="Proteomes" id="UP001273166"/>
    </source>
</evidence>
<feature type="compositionally biased region" description="Pro residues" evidence="1">
    <location>
        <begin position="34"/>
        <end position="49"/>
    </location>
</feature>
<keyword evidence="2" id="KW-0812">Transmembrane</keyword>
<feature type="region of interest" description="Disordered" evidence="1">
    <location>
        <begin position="202"/>
        <end position="226"/>
    </location>
</feature>
<dbReference type="AlphaFoldDB" id="A0AAJ0M1Z7"/>
<evidence type="ECO:0000256" key="2">
    <source>
        <dbReference type="SAM" id="Phobius"/>
    </source>
</evidence>
<accession>A0AAJ0M1Z7</accession>
<keyword evidence="3" id="KW-0732">Signal</keyword>
<dbReference type="RefSeq" id="XP_062721738.1">
    <property type="nucleotide sequence ID" value="XM_062865814.1"/>
</dbReference>
<feature type="signal peptide" evidence="3">
    <location>
        <begin position="1"/>
        <end position="20"/>
    </location>
</feature>
<keyword evidence="2" id="KW-1133">Transmembrane helix</keyword>
<keyword evidence="2" id="KW-0472">Membrane</keyword>